<sequence>EWAKTRAKALRWTEEVSLLEEEMRRIQQFLRWRAAWWMAQIGRRQGKVDETQLEGDSAYAQRQADLQSRLCDSFAAKWVDLTEV</sequence>
<accession>A0AAD7NYQ0</accession>
<gene>
    <name evidence="1" type="ORF">DFH07DRAFT_682859</name>
</gene>
<dbReference type="EMBL" id="JARJLG010000005">
    <property type="protein sequence ID" value="KAJ7780819.1"/>
    <property type="molecule type" value="Genomic_DNA"/>
</dbReference>
<proteinExistence type="predicted"/>
<keyword evidence="2" id="KW-1185">Reference proteome</keyword>
<protein>
    <submittedName>
        <fullName evidence="1">Uncharacterized protein</fullName>
    </submittedName>
</protein>
<name>A0AAD7NYQ0_9AGAR</name>
<feature type="non-terminal residue" evidence="1">
    <location>
        <position position="1"/>
    </location>
</feature>
<feature type="non-terminal residue" evidence="1">
    <location>
        <position position="84"/>
    </location>
</feature>
<dbReference type="AlphaFoldDB" id="A0AAD7NYQ0"/>
<organism evidence="1 2">
    <name type="scientific">Mycena maculata</name>
    <dbReference type="NCBI Taxonomy" id="230809"/>
    <lineage>
        <taxon>Eukaryota</taxon>
        <taxon>Fungi</taxon>
        <taxon>Dikarya</taxon>
        <taxon>Basidiomycota</taxon>
        <taxon>Agaricomycotina</taxon>
        <taxon>Agaricomycetes</taxon>
        <taxon>Agaricomycetidae</taxon>
        <taxon>Agaricales</taxon>
        <taxon>Marasmiineae</taxon>
        <taxon>Mycenaceae</taxon>
        <taxon>Mycena</taxon>
    </lineage>
</organism>
<dbReference type="Proteomes" id="UP001215280">
    <property type="component" value="Unassembled WGS sequence"/>
</dbReference>
<comment type="caution">
    <text evidence="1">The sequence shown here is derived from an EMBL/GenBank/DDBJ whole genome shotgun (WGS) entry which is preliminary data.</text>
</comment>
<evidence type="ECO:0000313" key="1">
    <source>
        <dbReference type="EMBL" id="KAJ7780819.1"/>
    </source>
</evidence>
<evidence type="ECO:0000313" key="2">
    <source>
        <dbReference type="Proteomes" id="UP001215280"/>
    </source>
</evidence>
<reference evidence="1" key="1">
    <citation type="submission" date="2023-03" db="EMBL/GenBank/DDBJ databases">
        <title>Massive genome expansion in bonnet fungi (Mycena s.s.) driven by repeated elements and novel gene families across ecological guilds.</title>
        <authorList>
            <consortium name="Lawrence Berkeley National Laboratory"/>
            <person name="Harder C.B."/>
            <person name="Miyauchi S."/>
            <person name="Viragh M."/>
            <person name="Kuo A."/>
            <person name="Thoen E."/>
            <person name="Andreopoulos B."/>
            <person name="Lu D."/>
            <person name="Skrede I."/>
            <person name="Drula E."/>
            <person name="Henrissat B."/>
            <person name="Morin E."/>
            <person name="Kohler A."/>
            <person name="Barry K."/>
            <person name="LaButti K."/>
            <person name="Morin E."/>
            <person name="Salamov A."/>
            <person name="Lipzen A."/>
            <person name="Mereny Z."/>
            <person name="Hegedus B."/>
            <person name="Baldrian P."/>
            <person name="Stursova M."/>
            <person name="Weitz H."/>
            <person name="Taylor A."/>
            <person name="Grigoriev I.V."/>
            <person name="Nagy L.G."/>
            <person name="Martin F."/>
            <person name="Kauserud H."/>
        </authorList>
    </citation>
    <scope>NUCLEOTIDE SEQUENCE</scope>
    <source>
        <strain evidence="1">CBHHK188m</strain>
    </source>
</reference>